<organism evidence="1 2">
    <name type="scientific">Ditylenchus destructor</name>
    <dbReference type="NCBI Taxonomy" id="166010"/>
    <lineage>
        <taxon>Eukaryota</taxon>
        <taxon>Metazoa</taxon>
        <taxon>Ecdysozoa</taxon>
        <taxon>Nematoda</taxon>
        <taxon>Chromadorea</taxon>
        <taxon>Rhabditida</taxon>
        <taxon>Tylenchina</taxon>
        <taxon>Tylenchomorpha</taxon>
        <taxon>Sphaerularioidea</taxon>
        <taxon>Anguinidae</taxon>
        <taxon>Anguininae</taxon>
        <taxon>Ditylenchus</taxon>
    </lineage>
</organism>
<dbReference type="Proteomes" id="UP001201812">
    <property type="component" value="Unassembled WGS sequence"/>
</dbReference>
<name>A0AAD4NBY8_9BILA</name>
<comment type="caution">
    <text evidence="1">The sequence shown here is derived from an EMBL/GenBank/DDBJ whole genome shotgun (WGS) entry which is preliminary data.</text>
</comment>
<dbReference type="EMBL" id="JAKKPZ010000004">
    <property type="protein sequence ID" value="KAI1722311.1"/>
    <property type="molecule type" value="Genomic_DNA"/>
</dbReference>
<evidence type="ECO:0000313" key="1">
    <source>
        <dbReference type="EMBL" id="KAI1722311.1"/>
    </source>
</evidence>
<reference evidence="1" key="1">
    <citation type="submission" date="2022-01" db="EMBL/GenBank/DDBJ databases">
        <title>Genome Sequence Resource for Two Populations of Ditylenchus destructor, the Migratory Endoparasitic Phytonematode.</title>
        <authorList>
            <person name="Zhang H."/>
            <person name="Lin R."/>
            <person name="Xie B."/>
        </authorList>
    </citation>
    <scope>NUCLEOTIDE SEQUENCE</scope>
    <source>
        <strain evidence="1">BazhouSP</strain>
    </source>
</reference>
<evidence type="ECO:0000313" key="2">
    <source>
        <dbReference type="Proteomes" id="UP001201812"/>
    </source>
</evidence>
<dbReference type="AlphaFoldDB" id="A0AAD4NBY8"/>
<keyword evidence="2" id="KW-1185">Reference proteome</keyword>
<proteinExistence type="predicted"/>
<gene>
    <name evidence="1" type="ORF">DdX_04623</name>
</gene>
<protein>
    <submittedName>
        <fullName evidence="1">Uncharacterized protein</fullName>
    </submittedName>
</protein>
<accession>A0AAD4NBY8</accession>
<sequence length="184" mass="21463">MEVLNLYSMIESLEANFYHRNPVYRWFMRYFLDVCQLDPRAVAYNIPQPKHYTDSTVKPHAVINPEELSIEIPLDANFYDLFCKANLRGKFGKDKFGPEECQTIGGESKSLEVRKDKIVLPLFLPVRVHEKGAHAVFVEPFNKNLAMEYALDIPNNRFFIQQAFLTITASNYCNFLYFDDVLCF</sequence>